<feature type="transmembrane region" description="Helical" evidence="16">
    <location>
        <begin position="202"/>
        <end position="220"/>
    </location>
</feature>
<evidence type="ECO:0000256" key="6">
    <source>
        <dbReference type="ARBA" id="ARBA00022692"/>
    </source>
</evidence>
<evidence type="ECO:0000256" key="3">
    <source>
        <dbReference type="ARBA" id="ARBA00022448"/>
    </source>
</evidence>
<keyword evidence="6 16" id="KW-0812">Transmembrane</keyword>
<reference evidence="18 19" key="1">
    <citation type="submission" date="2024-06" db="EMBL/GenBank/DDBJ databases">
        <authorList>
            <person name="Kraege A."/>
            <person name="Thomma B."/>
        </authorList>
    </citation>
    <scope>NUCLEOTIDE SEQUENCE [LARGE SCALE GENOMIC DNA]</scope>
</reference>
<evidence type="ECO:0000256" key="2">
    <source>
        <dbReference type="ARBA" id="ARBA00005653"/>
    </source>
</evidence>
<dbReference type="PANTHER" id="PTHR13462:SF10">
    <property type="entry name" value="CALCIUM UNIPORTER PROTEIN, MITOCHONDRIAL"/>
    <property type="match status" value="1"/>
</dbReference>
<feature type="domain" description="Calcium uniporter protein C-terminal" evidence="17">
    <location>
        <begin position="96"/>
        <end position="256"/>
    </location>
</feature>
<dbReference type="InterPro" id="IPR039055">
    <property type="entry name" value="MCU_fam"/>
</dbReference>
<keyword evidence="5" id="KW-0107">Calcium channel</keyword>
<sequence>MLAQNRHRSNTFASYSSTSGPSTPEPPPLSQSAKSTSLSGGGLPNLVAEANSILQTVDIMRFRERLQLESETKQRVTMAELMAMCRESGAAQSSEEAGRVCEALAHAGIVLRFGDVVFLRPQDVVEIMMRSVPDLEEEVVARLRELEGELKPLAEQQRKIEARAYRRTHGVLWGGLGFLVLQWGIFLHFTYSELSWDVVEPVTYFTSQLWAILGYCYFLATKEDFAYRHAHSKMSQNFTVGGERDHGFDRERYERLLREHSRYRRYLRIPAAEGQ</sequence>
<keyword evidence="9 16" id="KW-1133">Transmembrane helix</keyword>
<evidence type="ECO:0000256" key="10">
    <source>
        <dbReference type="ARBA" id="ARBA00023065"/>
    </source>
</evidence>
<proteinExistence type="inferred from homology"/>
<comment type="subcellular location">
    <subcellularLocation>
        <location evidence="1">Mitochondrion inner membrane</location>
        <topology evidence="1">Multi-pass membrane protein</topology>
    </subcellularLocation>
</comment>
<evidence type="ECO:0000256" key="15">
    <source>
        <dbReference type="SAM" id="MobiDB-lite"/>
    </source>
</evidence>
<dbReference type="Pfam" id="PF04678">
    <property type="entry name" value="MCU"/>
    <property type="match status" value="1"/>
</dbReference>
<protein>
    <submittedName>
        <fullName evidence="18">G8580 protein</fullName>
    </submittedName>
</protein>
<accession>A0ABP1G741</accession>
<keyword evidence="13" id="KW-0407">Ion channel</keyword>
<keyword evidence="7" id="KW-0999">Mitochondrion inner membrane</keyword>
<evidence type="ECO:0000256" key="5">
    <source>
        <dbReference type="ARBA" id="ARBA00022673"/>
    </source>
</evidence>
<name>A0ABP1G741_9CHLO</name>
<keyword evidence="19" id="KW-1185">Reference proteome</keyword>
<evidence type="ECO:0000256" key="4">
    <source>
        <dbReference type="ARBA" id="ARBA00022568"/>
    </source>
</evidence>
<evidence type="ECO:0000256" key="12">
    <source>
        <dbReference type="ARBA" id="ARBA00023136"/>
    </source>
</evidence>
<dbReference type="InterPro" id="IPR006769">
    <property type="entry name" value="MCU_C"/>
</dbReference>
<feature type="transmembrane region" description="Helical" evidence="16">
    <location>
        <begin position="171"/>
        <end position="190"/>
    </location>
</feature>
<keyword evidence="3" id="KW-0813">Transport</keyword>
<evidence type="ECO:0000313" key="19">
    <source>
        <dbReference type="Proteomes" id="UP001497392"/>
    </source>
</evidence>
<gene>
    <name evidence="18" type="primary">g8580</name>
    <name evidence="18" type="ORF">VP750_LOCUS7709</name>
</gene>
<evidence type="ECO:0000256" key="16">
    <source>
        <dbReference type="SAM" id="Phobius"/>
    </source>
</evidence>
<evidence type="ECO:0000256" key="13">
    <source>
        <dbReference type="ARBA" id="ARBA00023303"/>
    </source>
</evidence>
<keyword evidence="12 16" id="KW-0472">Membrane</keyword>
<evidence type="ECO:0000256" key="7">
    <source>
        <dbReference type="ARBA" id="ARBA00022792"/>
    </source>
</evidence>
<keyword evidence="4" id="KW-0109">Calcium transport</keyword>
<keyword evidence="11" id="KW-0496">Mitochondrion</keyword>
<comment type="caution">
    <text evidence="18">The sequence shown here is derived from an EMBL/GenBank/DDBJ whole genome shotgun (WGS) entry which is preliminary data.</text>
</comment>
<evidence type="ECO:0000256" key="9">
    <source>
        <dbReference type="ARBA" id="ARBA00022989"/>
    </source>
</evidence>
<comment type="similarity">
    <text evidence="2">Belongs to the MCU (TC 1.A.77) family.</text>
</comment>
<feature type="region of interest" description="Disordered" evidence="15">
    <location>
        <begin position="1"/>
        <end position="40"/>
    </location>
</feature>
<evidence type="ECO:0000256" key="1">
    <source>
        <dbReference type="ARBA" id="ARBA00004448"/>
    </source>
</evidence>
<keyword evidence="10" id="KW-0406">Ion transport</keyword>
<evidence type="ECO:0000259" key="17">
    <source>
        <dbReference type="Pfam" id="PF04678"/>
    </source>
</evidence>
<dbReference type="PANTHER" id="PTHR13462">
    <property type="entry name" value="CALCIUM UNIPORTER PROTEIN, MITOCHONDRIAL"/>
    <property type="match status" value="1"/>
</dbReference>
<evidence type="ECO:0000313" key="18">
    <source>
        <dbReference type="EMBL" id="CAL5225803.1"/>
    </source>
</evidence>
<evidence type="ECO:0000256" key="11">
    <source>
        <dbReference type="ARBA" id="ARBA00023128"/>
    </source>
</evidence>
<keyword evidence="8" id="KW-0106">Calcium</keyword>
<dbReference type="EMBL" id="CAXHTA020000015">
    <property type="protein sequence ID" value="CAL5225803.1"/>
    <property type="molecule type" value="Genomic_DNA"/>
</dbReference>
<comment type="catalytic activity">
    <reaction evidence="14">
        <text>Ca(2+)(in) = Ca(2+)(out)</text>
        <dbReference type="Rhea" id="RHEA:29671"/>
        <dbReference type="ChEBI" id="CHEBI:29108"/>
    </reaction>
</comment>
<dbReference type="Proteomes" id="UP001497392">
    <property type="component" value="Unassembled WGS sequence"/>
</dbReference>
<evidence type="ECO:0000256" key="8">
    <source>
        <dbReference type="ARBA" id="ARBA00022837"/>
    </source>
</evidence>
<organism evidence="18 19">
    <name type="scientific">Coccomyxa viridis</name>
    <dbReference type="NCBI Taxonomy" id="1274662"/>
    <lineage>
        <taxon>Eukaryota</taxon>
        <taxon>Viridiplantae</taxon>
        <taxon>Chlorophyta</taxon>
        <taxon>core chlorophytes</taxon>
        <taxon>Trebouxiophyceae</taxon>
        <taxon>Trebouxiophyceae incertae sedis</taxon>
        <taxon>Coccomyxaceae</taxon>
        <taxon>Coccomyxa</taxon>
    </lineage>
</organism>
<evidence type="ECO:0000256" key="14">
    <source>
        <dbReference type="ARBA" id="ARBA00036634"/>
    </source>
</evidence>